<dbReference type="PANTHER" id="PTHR43104">
    <property type="entry name" value="L-2-HYDROXYGLUTARATE DEHYDROGENASE, MITOCHONDRIAL"/>
    <property type="match status" value="1"/>
</dbReference>
<dbReference type="Proteomes" id="UP000193498">
    <property type="component" value="Unassembled WGS sequence"/>
</dbReference>
<proteinExistence type="inferred from homology"/>
<protein>
    <recommendedName>
        <fullName evidence="8">L-2-hydroxyglutarate dehydrogenase, mitochondrial</fullName>
        <ecNumber evidence="7">1.1.99.2</ecNumber>
    </recommendedName>
</protein>
<gene>
    <name evidence="10" type="ORF">K493DRAFT_277460</name>
</gene>
<sequence>MFKTVARLQLHNNTRFTRLALRSGLIPSKRYFSDVPEFTVDHLVIGGGVVGLAVAERLSRHSGSSTIVVEKNSRIGEETSSRNSEVIHAGLYYPEDSLKTSLCIRGKNMLYDFCNKHAVPHSQIGKWVVAKNEEQTDYLLRLEEKAKRLNIPAEFISLKERERLEPAVRAKEALVSPTTGIVDSHALMERLEYIITENGADVACMTSVEGIVKAEGGQGYMVKVNTDGDVSFILAKTVINCAGLWADRIAGMVMDQNSQSWKDLKIHYVKGHYYGYRGLPKVSRLIYPCPERNLAGLGTHLTLDLAGKMKFGPDVKYIKDPSDYHIEEGERLDDFLNAIREYLPEVRQEGLYADYTGIRPKLQAPGDPFRDFVIREEIDNNLPGFVNCVGIESPGLTASLAIGEMVERILYGKSL</sequence>
<dbReference type="Pfam" id="PF01266">
    <property type="entry name" value="DAO"/>
    <property type="match status" value="1"/>
</dbReference>
<dbReference type="InParanoid" id="A0A1Y1YW80"/>
<dbReference type="InterPro" id="IPR006076">
    <property type="entry name" value="FAD-dep_OxRdtase"/>
</dbReference>
<evidence type="ECO:0000256" key="3">
    <source>
        <dbReference type="ARBA" id="ARBA00022827"/>
    </source>
</evidence>
<dbReference type="PANTHER" id="PTHR43104:SF4">
    <property type="entry name" value="L-2-HYDROXYGLUTARATE DEHYDROGENASE, MITOCHONDRIAL"/>
    <property type="match status" value="1"/>
</dbReference>
<feature type="domain" description="FAD dependent oxidoreductase" evidence="9">
    <location>
        <begin position="41"/>
        <end position="406"/>
    </location>
</feature>
<evidence type="ECO:0000256" key="2">
    <source>
        <dbReference type="ARBA" id="ARBA00022630"/>
    </source>
</evidence>
<evidence type="ECO:0000313" key="11">
    <source>
        <dbReference type="Proteomes" id="UP000193498"/>
    </source>
</evidence>
<dbReference type="GO" id="GO:0047545">
    <property type="term" value="F:(S)-2-hydroxyglutarate dehydrogenase activity"/>
    <property type="evidence" value="ECO:0007669"/>
    <property type="project" value="UniProtKB-EC"/>
</dbReference>
<dbReference type="InterPro" id="IPR036188">
    <property type="entry name" value="FAD/NAD-bd_sf"/>
</dbReference>
<evidence type="ECO:0000256" key="5">
    <source>
        <dbReference type="ARBA" id="ARBA00036066"/>
    </source>
</evidence>
<accession>A0A1Y1YW80</accession>
<dbReference type="STRING" id="1314790.A0A1Y1YW80"/>
<dbReference type="SUPFAM" id="SSF51905">
    <property type="entry name" value="FAD/NAD(P)-binding domain"/>
    <property type="match status" value="1"/>
</dbReference>
<keyword evidence="3" id="KW-0274">FAD</keyword>
<evidence type="ECO:0000256" key="1">
    <source>
        <dbReference type="ARBA" id="ARBA00001974"/>
    </source>
</evidence>
<comment type="catalytic activity">
    <reaction evidence="5">
        <text>(S)-2-hydroxyglutarate + A = 2-oxoglutarate + AH2</text>
        <dbReference type="Rhea" id="RHEA:21252"/>
        <dbReference type="ChEBI" id="CHEBI:13193"/>
        <dbReference type="ChEBI" id="CHEBI:16782"/>
        <dbReference type="ChEBI" id="CHEBI:16810"/>
        <dbReference type="ChEBI" id="CHEBI:17499"/>
        <dbReference type="EC" id="1.1.99.2"/>
    </reaction>
</comment>
<comment type="similarity">
    <text evidence="6">Belongs to the L2HGDH family.</text>
</comment>
<organism evidence="10 11">
    <name type="scientific">Basidiobolus meristosporus CBS 931.73</name>
    <dbReference type="NCBI Taxonomy" id="1314790"/>
    <lineage>
        <taxon>Eukaryota</taxon>
        <taxon>Fungi</taxon>
        <taxon>Fungi incertae sedis</taxon>
        <taxon>Zoopagomycota</taxon>
        <taxon>Entomophthoromycotina</taxon>
        <taxon>Basidiobolomycetes</taxon>
        <taxon>Basidiobolales</taxon>
        <taxon>Basidiobolaceae</taxon>
        <taxon>Basidiobolus</taxon>
    </lineage>
</organism>
<name>A0A1Y1YW80_9FUNG</name>
<keyword evidence="11" id="KW-1185">Reference proteome</keyword>
<comment type="caution">
    <text evidence="10">The sequence shown here is derived from an EMBL/GenBank/DDBJ whole genome shotgun (WGS) entry which is preliminary data.</text>
</comment>
<keyword evidence="2" id="KW-0285">Flavoprotein</keyword>
<dbReference type="EMBL" id="MCFE01000059">
    <property type="protein sequence ID" value="ORY02251.1"/>
    <property type="molecule type" value="Genomic_DNA"/>
</dbReference>
<dbReference type="Gene3D" id="3.50.50.60">
    <property type="entry name" value="FAD/NAD(P)-binding domain"/>
    <property type="match status" value="1"/>
</dbReference>
<evidence type="ECO:0000313" key="10">
    <source>
        <dbReference type="EMBL" id="ORY02251.1"/>
    </source>
</evidence>
<evidence type="ECO:0000256" key="8">
    <source>
        <dbReference type="ARBA" id="ARBA00041137"/>
    </source>
</evidence>
<evidence type="ECO:0000256" key="7">
    <source>
        <dbReference type="ARBA" id="ARBA00038878"/>
    </source>
</evidence>
<evidence type="ECO:0000256" key="6">
    <source>
        <dbReference type="ARBA" id="ARBA00037941"/>
    </source>
</evidence>
<evidence type="ECO:0000256" key="4">
    <source>
        <dbReference type="ARBA" id="ARBA00023002"/>
    </source>
</evidence>
<reference evidence="10 11" key="1">
    <citation type="submission" date="2016-07" db="EMBL/GenBank/DDBJ databases">
        <title>Pervasive Adenine N6-methylation of Active Genes in Fungi.</title>
        <authorList>
            <consortium name="DOE Joint Genome Institute"/>
            <person name="Mondo S.J."/>
            <person name="Dannebaum R.O."/>
            <person name="Kuo R.C."/>
            <person name="Labutti K."/>
            <person name="Haridas S."/>
            <person name="Kuo A."/>
            <person name="Salamov A."/>
            <person name="Ahrendt S.R."/>
            <person name="Lipzen A."/>
            <person name="Sullivan W."/>
            <person name="Andreopoulos W.B."/>
            <person name="Clum A."/>
            <person name="Lindquist E."/>
            <person name="Daum C."/>
            <person name="Ramamoorthy G.K."/>
            <person name="Gryganskyi A."/>
            <person name="Culley D."/>
            <person name="Magnuson J.K."/>
            <person name="James T.Y."/>
            <person name="O'Malley M.A."/>
            <person name="Stajich J.E."/>
            <person name="Spatafora J.W."/>
            <person name="Visel A."/>
            <person name="Grigoriev I.V."/>
        </authorList>
    </citation>
    <scope>NUCLEOTIDE SEQUENCE [LARGE SCALE GENOMIC DNA]</scope>
    <source>
        <strain evidence="10 11">CBS 931.73</strain>
    </source>
</reference>
<keyword evidence="4" id="KW-0560">Oxidoreductase</keyword>
<dbReference type="AlphaFoldDB" id="A0A1Y1YW80"/>
<dbReference type="EC" id="1.1.99.2" evidence="7"/>
<comment type="cofactor">
    <cofactor evidence="1">
        <name>FAD</name>
        <dbReference type="ChEBI" id="CHEBI:57692"/>
    </cofactor>
</comment>
<dbReference type="Gene3D" id="3.30.9.10">
    <property type="entry name" value="D-Amino Acid Oxidase, subunit A, domain 2"/>
    <property type="match status" value="1"/>
</dbReference>
<evidence type="ECO:0000259" key="9">
    <source>
        <dbReference type="Pfam" id="PF01266"/>
    </source>
</evidence>
<dbReference type="OrthoDB" id="498204at2759"/>